<reference evidence="1 2" key="1">
    <citation type="journal article" date="2020" name="Microb. Genom.">
        <title>Genetic diversity of clinical and environmental Mucorales isolates obtained from an investigation of mucormycosis cases among solid organ transplant recipients.</title>
        <authorList>
            <person name="Nguyen M.H."/>
            <person name="Kaul D."/>
            <person name="Muto C."/>
            <person name="Cheng S.J."/>
            <person name="Richter R.A."/>
            <person name="Bruno V.M."/>
            <person name="Liu G."/>
            <person name="Beyhan S."/>
            <person name="Sundermann A.J."/>
            <person name="Mounaud S."/>
            <person name="Pasculle A.W."/>
            <person name="Nierman W.C."/>
            <person name="Driscoll E."/>
            <person name="Cumbie R."/>
            <person name="Clancy C.J."/>
            <person name="Dupont C.L."/>
        </authorList>
    </citation>
    <scope>NUCLEOTIDE SEQUENCE [LARGE SCALE GENOMIC DNA]</scope>
    <source>
        <strain evidence="1 2">GL24</strain>
    </source>
</reference>
<evidence type="ECO:0000313" key="1">
    <source>
        <dbReference type="EMBL" id="KAG1526518.1"/>
    </source>
</evidence>
<proteinExistence type="predicted"/>
<dbReference type="Proteomes" id="UP000740926">
    <property type="component" value="Unassembled WGS sequence"/>
</dbReference>
<sequence length="101" mass="11145">MVAVGEVGICRLAHVDAADLAGCAHRAILRVNSHLRRPDGPPRAARFGQRFVRIDGGHHALFAGRVGFMHARPQPVDHRALEFRGAGCARRSHKAQRRQIE</sequence>
<dbReference type="EMBL" id="JAANIU010017607">
    <property type="protein sequence ID" value="KAG1526518.1"/>
    <property type="molecule type" value="Genomic_DNA"/>
</dbReference>
<protein>
    <submittedName>
        <fullName evidence="1">Uncharacterized protein</fullName>
    </submittedName>
</protein>
<organism evidence="1 2">
    <name type="scientific">Rhizopus delemar</name>
    <dbReference type="NCBI Taxonomy" id="936053"/>
    <lineage>
        <taxon>Eukaryota</taxon>
        <taxon>Fungi</taxon>
        <taxon>Fungi incertae sedis</taxon>
        <taxon>Mucoromycota</taxon>
        <taxon>Mucoromycotina</taxon>
        <taxon>Mucoromycetes</taxon>
        <taxon>Mucorales</taxon>
        <taxon>Mucorineae</taxon>
        <taxon>Rhizopodaceae</taxon>
        <taxon>Rhizopus</taxon>
    </lineage>
</organism>
<comment type="caution">
    <text evidence="1">The sequence shown here is derived from an EMBL/GenBank/DDBJ whole genome shotgun (WGS) entry which is preliminary data.</text>
</comment>
<keyword evidence="2" id="KW-1185">Reference proteome</keyword>
<evidence type="ECO:0000313" key="2">
    <source>
        <dbReference type="Proteomes" id="UP000740926"/>
    </source>
</evidence>
<dbReference type="AlphaFoldDB" id="A0A9P6XN03"/>
<gene>
    <name evidence="1" type="ORF">G6F50_018381</name>
</gene>
<name>A0A9P6XN03_9FUNG</name>
<accession>A0A9P6XN03</accession>